<dbReference type="Pfam" id="PF08245">
    <property type="entry name" value="Mur_ligase_M"/>
    <property type="match status" value="1"/>
</dbReference>
<dbReference type="SUPFAM" id="SSF53623">
    <property type="entry name" value="MurD-like peptide ligases, catalytic domain"/>
    <property type="match status" value="1"/>
</dbReference>
<keyword evidence="7 11" id="KW-0067">ATP-binding</keyword>
<dbReference type="GO" id="GO:0008841">
    <property type="term" value="F:dihydrofolate synthase activity"/>
    <property type="evidence" value="ECO:0007669"/>
    <property type="project" value="TreeGrafter"/>
</dbReference>
<dbReference type="InterPro" id="IPR001645">
    <property type="entry name" value="Folylpolyglutamate_synth"/>
</dbReference>
<feature type="domain" description="Mur ligase C-terminal" evidence="12">
    <location>
        <begin position="294"/>
        <end position="409"/>
    </location>
</feature>
<evidence type="ECO:0000256" key="8">
    <source>
        <dbReference type="ARBA" id="ARBA00022842"/>
    </source>
</evidence>
<feature type="domain" description="Mur ligase central" evidence="13">
    <location>
        <begin position="47"/>
        <end position="271"/>
    </location>
</feature>
<dbReference type="Gene3D" id="3.90.190.20">
    <property type="entry name" value="Mur ligase, C-terminal domain"/>
    <property type="match status" value="1"/>
</dbReference>
<keyword evidence="6 11" id="KW-0547">Nucleotide-binding</keyword>
<dbReference type="GO" id="GO:0046872">
    <property type="term" value="F:metal ion binding"/>
    <property type="evidence" value="ECO:0007669"/>
    <property type="project" value="UniProtKB-KW"/>
</dbReference>
<dbReference type="InterPro" id="IPR036565">
    <property type="entry name" value="Mur-like_cat_sf"/>
</dbReference>
<dbReference type="GO" id="GO:0004326">
    <property type="term" value="F:tetrahydrofolylpolyglutamate synthase activity"/>
    <property type="evidence" value="ECO:0007669"/>
    <property type="project" value="UniProtKB-EC"/>
</dbReference>
<evidence type="ECO:0000313" key="15">
    <source>
        <dbReference type="Proteomes" id="UP000287910"/>
    </source>
</evidence>
<comment type="caution">
    <text evidence="14">The sequence shown here is derived from an EMBL/GenBank/DDBJ whole genome shotgun (WGS) entry which is preliminary data.</text>
</comment>
<dbReference type="PANTHER" id="PTHR11136:SF0">
    <property type="entry name" value="DIHYDROFOLATE SYNTHETASE-RELATED"/>
    <property type="match status" value="1"/>
</dbReference>
<keyword evidence="8" id="KW-0460">Magnesium</keyword>
<dbReference type="EC" id="6.3.2.17" evidence="3"/>
<evidence type="ECO:0000256" key="3">
    <source>
        <dbReference type="ARBA" id="ARBA00013025"/>
    </source>
</evidence>
<dbReference type="NCBIfam" id="TIGR01499">
    <property type="entry name" value="folC"/>
    <property type="match status" value="1"/>
</dbReference>
<dbReference type="Pfam" id="PF02875">
    <property type="entry name" value="Mur_ligase_C"/>
    <property type="match status" value="1"/>
</dbReference>
<protein>
    <recommendedName>
        <fullName evidence="3">tetrahydrofolate synthase</fullName>
        <ecNumber evidence="3">6.3.2.17</ecNumber>
    </recommendedName>
    <alternativeName>
        <fullName evidence="9">Tetrahydrofolylpolyglutamate synthase</fullName>
    </alternativeName>
</protein>
<accession>A0A3S0RID7</accession>
<keyword evidence="4 11" id="KW-0436">Ligase</keyword>
<dbReference type="Proteomes" id="UP000287910">
    <property type="component" value="Unassembled WGS sequence"/>
</dbReference>
<keyword evidence="15" id="KW-1185">Reference proteome</keyword>
<reference evidence="14 15" key="1">
    <citation type="submission" date="2018-12" db="EMBL/GenBank/DDBJ databases">
        <title>Lysinibacillus antri sp. nov., isolated from a cave soil.</title>
        <authorList>
            <person name="Narsing Rao M.P."/>
            <person name="Zhang H."/>
            <person name="Dong Z.-Y."/>
            <person name="Niu X.-K."/>
            <person name="Zhang K."/>
            <person name="Fang B.-Z."/>
            <person name="Kang Y.-Q."/>
            <person name="Xiao M."/>
            <person name="Li W.-J."/>
        </authorList>
    </citation>
    <scope>NUCLEOTIDE SEQUENCE [LARGE SCALE GENOMIC DNA]</scope>
    <source>
        <strain evidence="14 15">SYSU K30002</strain>
    </source>
</reference>
<dbReference type="PROSITE" id="PS01012">
    <property type="entry name" value="FOLYLPOLYGLU_SYNT_2"/>
    <property type="match status" value="1"/>
</dbReference>
<dbReference type="InterPro" id="IPR013221">
    <property type="entry name" value="Mur_ligase_cen"/>
</dbReference>
<evidence type="ECO:0000256" key="2">
    <source>
        <dbReference type="ARBA" id="ARBA00008276"/>
    </source>
</evidence>
<name>A0A3S0RID7_9BACI</name>
<dbReference type="PIRSF" id="PIRSF001563">
    <property type="entry name" value="Folylpolyglu_synth"/>
    <property type="match status" value="1"/>
</dbReference>
<dbReference type="InterPro" id="IPR036615">
    <property type="entry name" value="Mur_ligase_C_dom_sf"/>
</dbReference>
<evidence type="ECO:0000256" key="4">
    <source>
        <dbReference type="ARBA" id="ARBA00022598"/>
    </source>
</evidence>
<comment type="catalytic activity">
    <reaction evidence="10">
        <text>(6S)-5,6,7,8-tetrahydrofolyl-(gamma-L-Glu)(n) + L-glutamate + ATP = (6S)-5,6,7,8-tetrahydrofolyl-(gamma-L-Glu)(n+1) + ADP + phosphate + H(+)</text>
        <dbReference type="Rhea" id="RHEA:10580"/>
        <dbReference type="Rhea" id="RHEA-COMP:14738"/>
        <dbReference type="Rhea" id="RHEA-COMP:14740"/>
        <dbReference type="ChEBI" id="CHEBI:15378"/>
        <dbReference type="ChEBI" id="CHEBI:29985"/>
        <dbReference type="ChEBI" id="CHEBI:30616"/>
        <dbReference type="ChEBI" id="CHEBI:43474"/>
        <dbReference type="ChEBI" id="CHEBI:141005"/>
        <dbReference type="ChEBI" id="CHEBI:456216"/>
        <dbReference type="EC" id="6.3.2.17"/>
    </reaction>
</comment>
<dbReference type="AlphaFoldDB" id="A0A3S0RID7"/>
<evidence type="ECO:0000256" key="5">
    <source>
        <dbReference type="ARBA" id="ARBA00022723"/>
    </source>
</evidence>
<sequence length="430" mass="48131">MFHTIEECTNFIFQLKASTYKGEPLEAIGIILTELGNPQETVKFIHIAGSNGKGSTVNATREILMEHGLTVGAFTSPHLEFVNERVTINKEPISDEVFLHYANKISTIIDEKLHGQYPSFFEIMTVIALLYFSKRNVDVALIETGIGGRIDSTNVITPEVSVITTISLEHTEILGDTLQKVAYEKAGIIKEGKPVVIGVKQQEALDIIFEKATNCHAPVYVLNQEIELFNIRKNSPQLFDYKSQQGTINDIPLAMQGAHQIENAALAITAALAFDSSIEASTIRQALKNARWEGRFEQVTEQVIIDGAHNSEGTEALLNTLLEFYPNKHYHFIYAALSDKDHEKSIHLMDEVAASMSFTEISIPRAARAKDLANQSTHSFVSVDENWQRLIEKMIANLQEEDLLVITGSLYFISDVRQFLLEMRQHDPQA</sequence>
<comment type="cofactor">
    <cofactor evidence="1">
        <name>Mg(2+)</name>
        <dbReference type="ChEBI" id="CHEBI:18420"/>
    </cofactor>
</comment>
<dbReference type="RefSeq" id="WP_126659553.1">
    <property type="nucleotide sequence ID" value="NZ_RYYR01000017.1"/>
</dbReference>
<evidence type="ECO:0000259" key="12">
    <source>
        <dbReference type="Pfam" id="PF02875"/>
    </source>
</evidence>
<dbReference type="FunFam" id="3.40.1190.10:FF:000011">
    <property type="entry name" value="Folylpolyglutamate synthase/dihydrofolate synthase"/>
    <property type="match status" value="1"/>
</dbReference>
<proteinExistence type="inferred from homology"/>
<dbReference type="InterPro" id="IPR004101">
    <property type="entry name" value="Mur_ligase_C"/>
</dbReference>
<dbReference type="GO" id="GO:0005524">
    <property type="term" value="F:ATP binding"/>
    <property type="evidence" value="ECO:0007669"/>
    <property type="project" value="UniProtKB-KW"/>
</dbReference>
<evidence type="ECO:0000259" key="13">
    <source>
        <dbReference type="Pfam" id="PF08245"/>
    </source>
</evidence>
<dbReference type="GO" id="GO:0005737">
    <property type="term" value="C:cytoplasm"/>
    <property type="evidence" value="ECO:0007669"/>
    <property type="project" value="TreeGrafter"/>
</dbReference>
<evidence type="ECO:0000256" key="1">
    <source>
        <dbReference type="ARBA" id="ARBA00001946"/>
    </source>
</evidence>
<evidence type="ECO:0000256" key="10">
    <source>
        <dbReference type="ARBA" id="ARBA00047493"/>
    </source>
</evidence>
<dbReference type="PANTHER" id="PTHR11136">
    <property type="entry name" value="FOLYLPOLYGLUTAMATE SYNTHASE-RELATED"/>
    <property type="match status" value="1"/>
</dbReference>
<dbReference type="SUPFAM" id="SSF53244">
    <property type="entry name" value="MurD-like peptide ligases, peptide-binding domain"/>
    <property type="match status" value="1"/>
</dbReference>
<keyword evidence="5" id="KW-0479">Metal-binding</keyword>
<evidence type="ECO:0000256" key="11">
    <source>
        <dbReference type="PIRNR" id="PIRNR001563"/>
    </source>
</evidence>
<evidence type="ECO:0000313" key="14">
    <source>
        <dbReference type="EMBL" id="RUL51063.1"/>
    </source>
</evidence>
<evidence type="ECO:0000256" key="6">
    <source>
        <dbReference type="ARBA" id="ARBA00022741"/>
    </source>
</evidence>
<organism evidence="14 15">
    <name type="scientific">Lysinibacillus antri</name>
    <dbReference type="NCBI Taxonomy" id="2498145"/>
    <lineage>
        <taxon>Bacteria</taxon>
        <taxon>Bacillati</taxon>
        <taxon>Bacillota</taxon>
        <taxon>Bacilli</taxon>
        <taxon>Bacillales</taxon>
        <taxon>Bacillaceae</taxon>
        <taxon>Lysinibacillus</taxon>
    </lineage>
</organism>
<dbReference type="Gene3D" id="3.40.1190.10">
    <property type="entry name" value="Mur-like, catalytic domain"/>
    <property type="match status" value="1"/>
</dbReference>
<comment type="similarity">
    <text evidence="2 11">Belongs to the folylpolyglutamate synthase family.</text>
</comment>
<gene>
    <name evidence="14" type="ORF">EK386_12705</name>
</gene>
<dbReference type="EMBL" id="RYYR01000017">
    <property type="protein sequence ID" value="RUL51063.1"/>
    <property type="molecule type" value="Genomic_DNA"/>
</dbReference>
<evidence type="ECO:0000256" key="7">
    <source>
        <dbReference type="ARBA" id="ARBA00022840"/>
    </source>
</evidence>
<evidence type="ECO:0000256" key="9">
    <source>
        <dbReference type="ARBA" id="ARBA00030592"/>
    </source>
</evidence>
<dbReference type="InterPro" id="IPR018109">
    <property type="entry name" value="Folylpolyglutamate_synth_CS"/>
</dbReference>